<proteinExistence type="predicted"/>
<gene>
    <name evidence="2" type="ORF">THAOC_19252</name>
</gene>
<dbReference type="EMBL" id="AGNL01021144">
    <property type="protein sequence ID" value="EJK60401.1"/>
    <property type="molecule type" value="Genomic_DNA"/>
</dbReference>
<dbReference type="Proteomes" id="UP000266841">
    <property type="component" value="Unassembled WGS sequence"/>
</dbReference>
<protein>
    <submittedName>
        <fullName evidence="2">Uncharacterized protein</fullName>
    </submittedName>
</protein>
<reference evidence="2 3" key="1">
    <citation type="journal article" date="2012" name="Genome Biol.">
        <title>Genome and low-iron response of an oceanic diatom adapted to chronic iron limitation.</title>
        <authorList>
            <person name="Lommer M."/>
            <person name="Specht M."/>
            <person name="Roy A.S."/>
            <person name="Kraemer L."/>
            <person name="Andreson R."/>
            <person name="Gutowska M.A."/>
            <person name="Wolf J."/>
            <person name="Bergner S.V."/>
            <person name="Schilhabel M.B."/>
            <person name="Klostermeier U.C."/>
            <person name="Beiko R.G."/>
            <person name="Rosenstiel P."/>
            <person name="Hippler M."/>
            <person name="Laroche J."/>
        </authorList>
    </citation>
    <scope>NUCLEOTIDE SEQUENCE [LARGE SCALE GENOMIC DNA]</scope>
    <source>
        <strain evidence="2 3">CCMP1005</strain>
    </source>
</reference>
<dbReference type="AlphaFoldDB" id="K0SHB0"/>
<comment type="caution">
    <text evidence="2">The sequence shown here is derived from an EMBL/GenBank/DDBJ whole genome shotgun (WGS) entry which is preliminary data.</text>
</comment>
<feature type="region of interest" description="Disordered" evidence="1">
    <location>
        <begin position="1"/>
        <end position="63"/>
    </location>
</feature>
<feature type="compositionally biased region" description="Gly residues" evidence="1">
    <location>
        <begin position="165"/>
        <end position="178"/>
    </location>
</feature>
<evidence type="ECO:0000313" key="3">
    <source>
        <dbReference type="Proteomes" id="UP000266841"/>
    </source>
</evidence>
<keyword evidence="3" id="KW-1185">Reference proteome</keyword>
<organism evidence="2 3">
    <name type="scientific">Thalassiosira oceanica</name>
    <name type="common">Marine diatom</name>
    <dbReference type="NCBI Taxonomy" id="159749"/>
    <lineage>
        <taxon>Eukaryota</taxon>
        <taxon>Sar</taxon>
        <taxon>Stramenopiles</taxon>
        <taxon>Ochrophyta</taxon>
        <taxon>Bacillariophyta</taxon>
        <taxon>Coscinodiscophyceae</taxon>
        <taxon>Thalassiosirophycidae</taxon>
        <taxon>Thalassiosirales</taxon>
        <taxon>Thalassiosiraceae</taxon>
        <taxon>Thalassiosira</taxon>
    </lineage>
</organism>
<accession>K0SHB0</accession>
<evidence type="ECO:0000256" key="1">
    <source>
        <dbReference type="SAM" id="MobiDB-lite"/>
    </source>
</evidence>
<evidence type="ECO:0000313" key="2">
    <source>
        <dbReference type="EMBL" id="EJK60401.1"/>
    </source>
</evidence>
<feature type="non-terminal residue" evidence="2">
    <location>
        <position position="1"/>
    </location>
</feature>
<feature type="region of interest" description="Disordered" evidence="1">
    <location>
        <begin position="123"/>
        <end position="180"/>
    </location>
</feature>
<sequence length="379" mass="41334">RKEGQGRIVVGGRGDAHPRTPPGLAGRVRPDHLPPRHQQNHAGPGGQTCSSSGGTPTRPFKVNPNVVGVYGSGRTWQTHDQAVKLADTTGRSSTQGGRSSLLTIRVKKRLIALSACPVDAPRPGEPILGPRRDGPYKPSNHKLINGLSIMSTRGRGRKRSHSSSAGGGGGGGGGGGRGSLLSGGFTTKPKFYKYEKVEVLLDDSIYPGGPPPDFAGRLYHYHVVKYNGADDASDEDAVYVLRYENKCIMPDGNTWVTYAAAASGALREEMEGVNESDCESLFSKSGHLAKPHMNRTNVETFERMCLAKHRIARIYCDKEKVKMEFLRRWKGKLFGEDEDRDDVEFWHQEMGIYLDEFPQHEGIFEGIETDESGTGTAES</sequence>
<name>K0SHB0_THAOC</name>